<sequence>MGVGREAVGRLARTVGAGFGGLTVLGNAWPRGPLVLGHGCHEAGERGEAWLRKIKDACGEYLGVTERLERPSGSELVVGGLGRRLGRREGSFQRGGA</sequence>
<evidence type="ECO:0000313" key="1">
    <source>
        <dbReference type="EMBL" id="CDF32568.1"/>
    </source>
</evidence>
<dbReference type="EMBL" id="HG001519">
    <property type="protein sequence ID" value="CDF32568.1"/>
    <property type="molecule type" value="Genomic_DNA"/>
</dbReference>
<dbReference type="Gramene" id="CDF32568">
    <property type="protein sequence ID" value="CDF32568"/>
    <property type="gene ID" value="CHC_T00008240001"/>
</dbReference>
<reference evidence="2" key="1">
    <citation type="journal article" date="2013" name="Proc. Natl. Acad. Sci. U.S.A.">
        <title>Genome structure and metabolic features in the red seaweed Chondrus crispus shed light on evolution of the Archaeplastida.</title>
        <authorList>
            <person name="Collen J."/>
            <person name="Porcel B."/>
            <person name="Carre W."/>
            <person name="Ball S.G."/>
            <person name="Chaparro C."/>
            <person name="Tonon T."/>
            <person name="Barbeyron T."/>
            <person name="Michel G."/>
            <person name="Noel B."/>
            <person name="Valentin K."/>
            <person name="Elias M."/>
            <person name="Artiguenave F."/>
            <person name="Arun A."/>
            <person name="Aury J.M."/>
            <person name="Barbosa-Neto J.F."/>
            <person name="Bothwell J.H."/>
            <person name="Bouget F.Y."/>
            <person name="Brillet L."/>
            <person name="Cabello-Hurtado F."/>
            <person name="Capella-Gutierrez S."/>
            <person name="Charrier B."/>
            <person name="Cladiere L."/>
            <person name="Cock J.M."/>
            <person name="Coelho S.M."/>
            <person name="Colleoni C."/>
            <person name="Czjzek M."/>
            <person name="Da Silva C."/>
            <person name="Delage L."/>
            <person name="Denoeud F."/>
            <person name="Deschamps P."/>
            <person name="Dittami S.M."/>
            <person name="Gabaldon T."/>
            <person name="Gachon C.M."/>
            <person name="Groisillier A."/>
            <person name="Herve C."/>
            <person name="Jabbari K."/>
            <person name="Katinka M."/>
            <person name="Kloareg B."/>
            <person name="Kowalczyk N."/>
            <person name="Labadie K."/>
            <person name="Leblanc C."/>
            <person name="Lopez P.J."/>
            <person name="McLachlan D.H."/>
            <person name="Meslet-Cladiere L."/>
            <person name="Moustafa A."/>
            <person name="Nehr Z."/>
            <person name="Nyvall Collen P."/>
            <person name="Panaud O."/>
            <person name="Partensky F."/>
            <person name="Poulain J."/>
            <person name="Rensing S.A."/>
            <person name="Rousvoal S."/>
            <person name="Samson G."/>
            <person name="Symeonidi A."/>
            <person name="Weissenbach J."/>
            <person name="Zambounis A."/>
            <person name="Wincker P."/>
            <person name="Boyen C."/>
        </authorList>
    </citation>
    <scope>NUCLEOTIDE SEQUENCE [LARGE SCALE GENOMIC DNA]</scope>
    <source>
        <strain evidence="2">cv. Stackhouse</strain>
    </source>
</reference>
<proteinExistence type="predicted"/>
<dbReference type="KEGG" id="ccp:CHC_T00008240001"/>
<dbReference type="RefSeq" id="XP_005712233.1">
    <property type="nucleotide sequence ID" value="XM_005712176.1"/>
</dbReference>
<evidence type="ECO:0000313" key="2">
    <source>
        <dbReference type="Proteomes" id="UP000012073"/>
    </source>
</evidence>
<dbReference type="Proteomes" id="UP000012073">
    <property type="component" value="Unassembled WGS sequence"/>
</dbReference>
<organism evidence="1 2">
    <name type="scientific">Chondrus crispus</name>
    <name type="common">Carrageen Irish moss</name>
    <name type="synonym">Polymorpha crispa</name>
    <dbReference type="NCBI Taxonomy" id="2769"/>
    <lineage>
        <taxon>Eukaryota</taxon>
        <taxon>Rhodophyta</taxon>
        <taxon>Florideophyceae</taxon>
        <taxon>Rhodymeniophycidae</taxon>
        <taxon>Gigartinales</taxon>
        <taxon>Gigartinaceae</taxon>
        <taxon>Chondrus</taxon>
    </lineage>
</organism>
<keyword evidence="2" id="KW-1185">Reference proteome</keyword>
<dbReference type="AlphaFoldDB" id="R7Q3X9"/>
<gene>
    <name evidence="1" type="ORF">CHC_T00008240001</name>
</gene>
<protein>
    <submittedName>
        <fullName evidence="1">Uncharacterized protein</fullName>
    </submittedName>
</protein>
<dbReference type="GeneID" id="17319967"/>
<accession>R7Q3X9</accession>
<name>R7Q3X9_CHOCR</name>